<gene>
    <name evidence="1" type="ORF">SAMN02745857_00884</name>
</gene>
<dbReference type="EMBL" id="FWXD01000004">
    <property type="protein sequence ID" value="SMC20241.1"/>
    <property type="molecule type" value="Genomic_DNA"/>
</dbReference>
<dbReference type="Proteomes" id="UP000192761">
    <property type="component" value="Unassembled WGS sequence"/>
</dbReference>
<accession>A0A1W1X9P4</accession>
<protein>
    <submittedName>
        <fullName evidence="1">Uncharacterized protein</fullName>
    </submittedName>
</protein>
<evidence type="ECO:0000313" key="2">
    <source>
        <dbReference type="Proteomes" id="UP000192761"/>
    </source>
</evidence>
<dbReference type="AlphaFoldDB" id="A0A1W1X9P4"/>
<evidence type="ECO:0000313" key="1">
    <source>
        <dbReference type="EMBL" id="SMC20241.1"/>
    </source>
</evidence>
<dbReference type="STRING" id="1121001.SAMN02745857_00884"/>
<organism evidence="1 2">
    <name type="scientific">Andreprevotia lacus DSM 23236</name>
    <dbReference type="NCBI Taxonomy" id="1121001"/>
    <lineage>
        <taxon>Bacteria</taxon>
        <taxon>Pseudomonadati</taxon>
        <taxon>Pseudomonadota</taxon>
        <taxon>Betaproteobacteria</taxon>
        <taxon>Neisseriales</taxon>
        <taxon>Chitinibacteraceae</taxon>
        <taxon>Andreprevotia</taxon>
    </lineage>
</organism>
<sequence length="93" mass="10145">MQAAPDWQATLLAVQQDLPGWRLSMNPHGMALWLHVWQEAGAAYQLELTPGHGVGVTPVRPAEYAMDCSGHDHAFATLAEALAFIRADQPGQR</sequence>
<reference evidence="1 2" key="1">
    <citation type="submission" date="2017-04" db="EMBL/GenBank/DDBJ databases">
        <authorList>
            <person name="Afonso C.L."/>
            <person name="Miller P.J."/>
            <person name="Scott M.A."/>
            <person name="Spackman E."/>
            <person name="Goraichik I."/>
            <person name="Dimitrov K.M."/>
            <person name="Suarez D.L."/>
            <person name="Swayne D.E."/>
        </authorList>
    </citation>
    <scope>NUCLEOTIDE SEQUENCE [LARGE SCALE GENOMIC DNA]</scope>
    <source>
        <strain evidence="1 2">DSM 23236</strain>
    </source>
</reference>
<dbReference type="OrthoDB" id="199743at2"/>
<keyword evidence="2" id="KW-1185">Reference proteome</keyword>
<name>A0A1W1X9P4_9NEIS</name>
<dbReference type="RefSeq" id="WP_084089334.1">
    <property type="nucleotide sequence ID" value="NZ_FWXD01000004.1"/>
</dbReference>
<proteinExistence type="predicted"/>